<dbReference type="GO" id="GO:0005615">
    <property type="term" value="C:extracellular space"/>
    <property type="evidence" value="ECO:0007669"/>
    <property type="project" value="UniProtKB-KW"/>
</dbReference>
<dbReference type="GO" id="GO:0008009">
    <property type="term" value="F:chemokine activity"/>
    <property type="evidence" value="ECO:0007669"/>
    <property type="project" value="InterPro"/>
</dbReference>
<dbReference type="Ensembl" id="ENSSAUT00010062787.1">
    <property type="protein sequence ID" value="ENSSAUP00010059860.1"/>
    <property type="gene ID" value="ENSSAUG00010024307.1"/>
</dbReference>
<reference evidence="4" key="1">
    <citation type="submission" date="2021-04" db="EMBL/GenBank/DDBJ databases">
        <authorList>
            <consortium name="Wellcome Sanger Institute Data Sharing"/>
        </authorList>
    </citation>
    <scope>NUCLEOTIDE SEQUENCE [LARGE SCALE GENOMIC DNA]</scope>
</reference>
<evidence type="ECO:0000259" key="3">
    <source>
        <dbReference type="Pfam" id="PF00048"/>
    </source>
</evidence>
<dbReference type="Pfam" id="PF00048">
    <property type="entry name" value="IL8"/>
    <property type="match status" value="1"/>
</dbReference>
<keyword evidence="2" id="KW-0732">Signal</keyword>
<feature type="chain" id="PRO_5025665470" description="Chemokine interleukin-8-like domain-containing protein" evidence="2">
    <location>
        <begin position="48"/>
        <end position="135"/>
    </location>
</feature>
<feature type="domain" description="Chemokine interleukin-8-like" evidence="3">
    <location>
        <begin position="67"/>
        <end position="125"/>
    </location>
</feature>
<evidence type="ECO:0000313" key="5">
    <source>
        <dbReference type="Proteomes" id="UP000472265"/>
    </source>
</evidence>
<reference evidence="4" key="3">
    <citation type="submission" date="2025-09" db="UniProtKB">
        <authorList>
            <consortium name="Ensembl"/>
        </authorList>
    </citation>
    <scope>IDENTIFICATION</scope>
</reference>
<name>A0A671Y8K5_SPAAU</name>
<keyword evidence="5" id="KW-1185">Reference proteome</keyword>
<dbReference type="SUPFAM" id="SSF54117">
    <property type="entry name" value="Interleukin 8-like chemokines"/>
    <property type="match status" value="1"/>
</dbReference>
<accession>A0A671Y8K5</accession>
<dbReference type="GO" id="GO:0006955">
    <property type="term" value="P:immune response"/>
    <property type="evidence" value="ECO:0007669"/>
    <property type="project" value="InterPro"/>
</dbReference>
<reference evidence="4" key="2">
    <citation type="submission" date="2025-08" db="UniProtKB">
        <authorList>
            <consortium name="Ensembl"/>
        </authorList>
    </citation>
    <scope>IDENTIFICATION</scope>
</reference>
<organism evidence="4 5">
    <name type="scientific">Sparus aurata</name>
    <name type="common">Gilthead sea bream</name>
    <dbReference type="NCBI Taxonomy" id="8175"/>
    <lineage>
        <taxon>Eukaryota</taxon>
        <taxon>Metazoa</taxon>
        <taxon>Chordata</taxon>
        <taxon>Craniata</taxon>
        <taxon>Vertebrata</taxon>
        <taxon>Euteleostomi</taxon>
        <taxon>Actinopterygii</taxon>
        <taxon>Neopterygii</taxon>
        <taxon>Teleostei</taxon>
        <taxon>Neoteleostei</taxon>
        <taxon>Acanthomorphata</taxon>
        <taxon>Eupercaria</taxon>
        <taxon>Spariformes</taxon>
        <taxon>Sparidae</taxon>
        <taxon>Sparus</taxon>
    </lineage>
</organism>
<dbReference type="Proteomes" id="UP000472265">
    <property type="component" value="Chromosome 20"/>
</dbReference>
<sequence length="135" mass="15119">MPRVGPASVQNNAIDYSLTVISGPRMPFSIRCGLTLLCLTMLPLLHAQVISPCTQGAFSPPGPAPPCCMEASKSTFNEPVNTCFEQKKNTFRGCRVHAYVFRTTRNNDWCADPEAWWIPQRLKRLQQRGIHCQVV</sequence>
<dbReference type="InterPro" id="IPR036048">
    <property type="entry name" value="Interleukin_8-like_sf"/>
</dbReference>
<evidence type="ECO:0000313" key="4">
    <source>
        <dbReference type="Ensembl" id="ENSSAUP00010059860.1"/>
    </source>
</evidence>
<keyword evidence="1" id="KW-0202">Cytokine</keyword>
<dbReference type="GeneTree" id="ENSGT00940000177288"/>
<protein>
    <recommendedName>
        <fullName evidence="3">Chemokine interleukin-8-like domain-containing protein</fullName>
    </recommendedName>
</protein>
<evidence type="ECO:0000256" key="1">
    <source>
        <dbReference type="ARBA" id="ARBA00022514"/>
    </source>
</evidence>
<proteinExistence type="predicted"/>
<evidence type="ECO:0000256" key="2">
    <source>
        <dbReference type="SAM" id="SignalP"/>
    </source>
</evidence>
<dbReference type="AlphaFoldDB" id="A0A671Y8K5"/>
<dbReference type="InterPro" id="IPR001811">
    <property type="entry name" value="Chemokine_IL8-like_dom"/>
</dbReference>
<feature type="signal peptide" evidence="2">
    <location>
        <begin position="1"/>
        <end position="47"/>
    </location>
</feature>
<dbReference type="Gene3D" id="2.40.50.40">
    <property type="match status" value="1"/>
</dbReference>